<dbReference type="InterPro" id="IPR011009">
    <property type="entry name" value="Kinase-like_dom_sf"/>
</dbReference>
<dbReference type="AlphaFoldDB" id="A0AAD8K1R4"/>
<dbReference type="Proteomes" id="UP001229421">
    <property type="component" value="Unassembled WGS sequence"/>
</dbReference>
<organism evidence="2 3">
    <name type="scientific">Tagetes erecta</name>
    <name type="common">African marigold</name>
    <dbReference type="NCBI Taxonomy" id="13708"/>
    <lineage>
        <taxon>Eukaryota</taxon>
        <taxon>Viridiplantae</taxon>
        <taxon>Streptophyta</taxon>
        <taxon>Embryophyta</taxon>
        <taxon>Tracheophyta</taxon>
        <taxon>Spermatophyta</taxon>
        <taxon>Magnoliopsida</taxon>
        <taxon>eudicotyledons</taxon>
        <taxon>Gunneridae</taxon>
        <taxon>Pentapetalae</taxon>
        <taxon>asterids</taxon>
        <taxon>campanulids</taxon>
        <taxon>Asterales</taxon>
        <taxon>Asteraceae</taxon>
        <taxon>Asteroideae</taxon>
        <taxon>Heliantheae alliance</taxon>
        <taxon>Tageteae</taxon>
        <taxon>Tagetes</taxon>
    </lineage>
</organism>
<evidence type="ECO:0000313" key="3">
    <source>
        <dbReference type="Proteomes" id="UP001229421"/>
    </source>
</evidence>
<dbReference type="PANTHER" id="PTHR27006:SF616">
    <property type="entry name" value="CYSTEINE-RICH RECEPTOR-LIKE PROTEIN KINASE 10"/>
    <property type="match status" value="1"/>
</dbReference>
<keyword evidence="3" id="KW-1185">Reference proteome</keyword>
<dbReference type="PANTHER" id="PTHR27006">
    <property type="entry name" value="PROMASTIGOTE SURFACE ANTIGEN PROTEIN PSA"/>
    <property type="match status" value="1"/>
</dbReference>
<evidence type="ECO:0000313" key="2">
    <source>
        <dbReference type="EMBL" id="KAK1411535.1"/>
    </source>
</evidence>
<dbReference type="PROSITE" id="PS50011">
    <property type="entry name" value="PROTEIN_KINASE_DOM"/>
    <property type="match status" value="1"/>
</dbReference>
<dbReference type="InterPro" id="IPR001245">
    <property type="entry name" value="Ser-Thr/Tyr_kinase_cat_dom"/>
</dbReference>
<protein>
    <recommendedName>
        <fullName evidence="1">Protein kinase domain-containing protein</fullName>
    </recommendedName>
</protein>
<name>A0AAD8K1R4_TARER</name>
<accession>A0AAD8K1R4</accession>
<dbReference type="SUPFAM" id="SSF56112">
    <property type="entry name" value="Protein kinase-like (PK-like)"/>
    <property type="match status" value="1"/>
</dbReference>
<dbReference type="Pfam" id="PF07714">
    <property type="entry name" value="PK_Tyr_Ser-Thr"/>
    <property type="match status" value="1"/>
</dbReference>
<gene>
    <name evidence="2" type="ORF">QVD17_38085</name>
</gene>
<dbReference type="EMBL" id="JAUHHV010000010">
    <property type="protein sequence ID" value="KAK1411535.1"/>
    <property type="molecule type" value="Genomic_DNA"/>
</dbReference>
<reference evidence="2" key="1">
    <citation type="journal article" date="2023" name="bioRxiv">
        <title>Improved chromosome-level genome assembly for marigold (Tagetes erecta).</title>
        <authorList>
            <person name="Jiang F."/>
            <person name="Yuan L."/>
            <person name="Wang S."/>
            <person name="Wang H."/>
            <person name="Xu D."/>
            <person name="Wang A."/>
            <person name="Fan W."/>
        </authorList>
    </citation>
    <scope>NUCLEOTIDE SEQUENCE</scope>
    <source>
        <strain evidence="2">WSJ</strain>
        <tissue evidence="2">Leaf</tissue>
    </source>
</reference>
<dbReference type="GO" id="GO:0004672">
    <property type="term" value="F:protein kinase activity"/>
    <property type="evidence" value="ECO:0007669"/>
    <property type="project" value="InterPro"/>
</dbReference>
<proteinExistence type="predicted"/>
<feature type="domain" description="Protein kinase" evidence="1">
    <location>
        <begin position="22"/>
        <end position="92"/>
    </location>
</feature>
<dbReference type="Gene3D" id="3.30.200.20">
    <property type="entry name" value="Phosphorylase Kinase, domain 1"/>
    <property type="match status" value="1"/>
</dbReference>
<evidence type="ECO:0000259" key="1">
    <source>
        <dbReference type="PROSITE" id="PS50011"/>
    </source>
</evidence>
<comment type="caution">
    <text evidence="2">The sequence shown here is derived from an EMBL/GenBank/DDBJ whole genome shotgun (WGS) entry which is preliminary data.</text>
</comment>
<dbReference type="InterPro" id="IPR000719">
    <property type="entry name" value="Prot_kinase_dom"/>
</dbReference>
<sequence>MRLASSNLLYTISIYKTTTKDFSDDNKLGAGGFRVVYKDVLNDGQEIAIKRLMRNYDKGVSDFQNNMSLLLKLEHRNFVWLLSYNIEGGSTC</sequence>
<dbReference type="GO" id="GO:0005524">
    <property type="term" value="F:ATP binding"/>
    <property type="evidence" value="ECO:0007669"/>
    <property type="project" value="InterPro"/>
</dbReference>